<gene>
    <name evidence="9" type="ORF">BCV72DRAFT_331306</name>
</gene>
<keyword evidence="4" id="KW-0132">Cell division</keyword>
<dbReference type="PANTHER" id="PTHR14418">
    <property type="entry name" value="CONDENSIN COMPLEX SUBUNIT 3-RELATED"/>
    <property type="match status" value="1"/>
</dbReference>
<evidence type="ECO:0000256" key="4">
    <source>
        <dbReference type="ARBA" id="ARBA00022618"/>
    </source>
</evidence>
<keyword evidence="5" id="KW-0498">Mitosis</keyword>
<dbReference type="Proteomes" id="UP000242414">
    <property type="component" value="Unassembled WGS sequence"/>
</dbReference>
<dbReference type="EMBL" id="KV921947">
    <property type="protein sequence ID" value="ORE05325.1"/>
    <property type="molecule type" value="Genomic_DNA"/>
</dbReference>
<dbReference type="InterPro" id="IPR016024">
    <property type="entry name" value="ARM-type_fold"/>
</dbReference>
<dbReference type="Pfam" id="PF12719">
    <property type="entry name" value="Cnd3"/>
    <property type="match status" value="1"/>
</dbReference>
<comment type="similarity">
    <text evidence="2">Belongs to the CND3 (condensin subunit 3) family.</text>
</comment>
<keyword evidence="3" id="KW-0158">Chromosome</keyword>
<accession>A0A1X0QZW6</accession>
<dbReference type="InterPro" id="IPR027165">
    <property type="entry name" value="CND3"/>
</dbReference>
<evidence type="ECO:0000256" key="3">
    <source>
        <dbReference type="ARBA" id="ARBA00022454"/>
    </source>
</evidence>
<dbReference type="GO" id="GO:0051301">
    <property type="term" value="P:cell division"/>
    <property type="evidence" value="ECO:0007669"/>
    <property type="project" value="UniProtKB-KW"/>
</dbReference>
<evidence type="ECO:0000259" key="8">
    <source>
        <dbReference type="Pfam" id="PF12719"/>
    </source>
</evidence>
<evidence type="ECO:0000256" key="5">
    <source>
        <dbReference type="ARBA" id="ARBA00022776"/>
    </source>
</evidence>
<sequence length="684" mass="78738">MGEIDEDLYQDLKAALFERIKDREAQVRIQAVTALCRLQGADIDIDPADGKTILQKLMWILQHDSSADLDPINRRVVYLKPLSEIRDFRLLTSEQRNNVLKWGLNDRDPLVRKAVAKMLSTKWIQQANNNLIEFLERLEIMNPGIADIAESVLNAFFTERMDIINEITFDAEFWKHLTPESAFLAKVFIKFLQANNMDERLDEVLPEVITHAANLSYYTDMYHATSLEDKPEYEFIISQLLETCMSLDYADEVGRRKVFELLRSIMVSNEVIDDHLTRIVRLFRVVSSDERDFTRTMIEIISDIQEQLNPFDVLDESPLKKSRLDSEPSSQRSTPLAESNDTHIRLKCLAICKNMLENSQEVCVIMSFTKNSNLYGLLNDLIVPAVQNPDTQLREVGLHCLGLCCTLDRELAQHNTALFIHCIKCGHDELKIKALMILFDLLMTYGFQAVTEHLNNADEIKEVLEYCLDDNNDEVQALAAEGIAKLMLTKRLNDENLLRLLVLLYFLPTIDQPNIKVQQCLSYFFPAYSFSSPENQKTMANITISALTEVCNMHEDLKPYETMINPIQISDMLADWVDPRKLAKLHIENLYDNETDMSTPGELAVDALEIAFKATGHKRKTLLHFVLKLYLDKAKKEELQKIRNIIEKINTEQPIKEAMTRNAYVKLLKKVNELIEEDNEINGN</sequence>
<dbReference type="GO" id="GO:0000796">
    <property type="term" value="C:condensin complex"/>
    <property type="evidence" value="ECO:0007669"/>
    <property type="project" value="InterPro"/>
</dbReference>
<keyword evidence="6" id="KW-0226">DNA condensation</keyword>
<dbReference type="VEuPathDB" id="FungiDB:BCV72DRAFT_331306"/>
<dbReference type="PANTHER" id="PTHR14418:SF5">
    <property type="entry name" value="CONDENSIN COMPLEX SUBUNIT 3"/>
    <property type="match status" value="1"/>
</dbReference>
<dbReference type="InterPro" id="IPR025977">
    <property type="entry name" value="Cnd3_C"/>
</dbReference>
<proteinExistence type="inferred from homology"/>
<feature type="domain" description="Nuclear condensin complex subunit 3 C-terminal" evidence="8">
    <location>
        <begin position="347"/>
        <end position="631"/>
    </location>
</feature>
<evidence type="ECO:0000313" key="9">
    <source>
        <dbReference type="EMBL" id="ORE05325.1"/>
    </source>
</evidence>
<keyword evidence="7" id="KW-0131">Cell cycle</keyword>
<dbReference type="SUPFAM" id="SSF48371">
    <property type="entry name" value="ARM repeat"/>
    <property type="match status" value="1"/>
</dbReference>
<evidence type="ECO:0000256" key="1">
    <source>
        <dbReference type="ARBA" id="ARBA00004286"/>
    </source>
</evidence>
<comment type="subcellular location">
    <subcellularLocation>
        <location evidence="1">Chromosome</location>
    </subcellularLocation>
</comment>
<dbReference type="AlphaFoldDB" id="A0A1X0QZW6"/>
<organism evidence="9">
    <name type="scientific">Rhizopus microsporus var. microsporus</name>
    <dbReference type="NCBI Taxonomy" id="86635"/>
    <lineage>
        <taxon>Eukaryota</taxon>
        <taxon>Fungi</taxon>
        <taxon>Fungi incertae sedis</taxon>
        <taxon>Mucoromycota</taxon>
        <taxon>Mucoromycotina</taxon>
        <taxon>Mucoromycetes</taxon>
        <taxon>Mucorales</taxon>
        <taxon>Mucorineae</taxon>
        <taxon>Rhizopodaceae</taxon>
        <taxon>Rhizopus</taxon>
    </lineage>
</organism>
<dbReference type="OrthoDB" id="27187at2759"/>
<dbReference type="GO" id="GO:0007076">
    <property type="term" value="P:mitotic chromosome condensation"/>
    <property type="evidence" value="ECO:0007669"/>
    <property type="project" value="InterPro"/>
</dbReference>
<evidence type="ECO:0000256" key="7">
    <source>
        <dbReference type="ARBA" id="ARBA00023306"/>
    </source>
</evidence>
<dbReference type="Gene3D" id="1.25.10.10">
    <property type="entry name" value="Leucine-rich Repeat Variant"/>
    <property type="match status" value="2"/>
</dbReference>
<reference evidence="9" key="1">
    <citation type="journal article" date="2016" name="Proc. Natl. Acad. Sci. U.S.A.">
        <title>Lipid metabolic changes in an early divergent fungus govern the establishment of a mutualistic symbiosis with endobacteria.</title>
        <authorList>
            <person name="Lastovetsky O.A."/>
            <person name="Gaspar M.L."/>
            <person name="Mondo S.J."/>
            <person name="LaButti K.M."/>
            <person name="Sandor L."/>
            <person name="Grigoriev I.V."/>
            <person name="Henry S.A."/>
            <person name="Pawlowska T.E."/>
        </authorList>
    </citation>
    <scope>NUCLEOTIDE SEQUENCE [LARGE SCALE GENOMIC DNA]</scope>
    <source>
        <strain evidence="9">ATCC 52814</strain>
    </source>
</reference>
<evidence type="ECO:0000256" key="6">
    <source>
        <dbReference type="ARBA" id="ARBA00023067"/>
    </source>
</evidence>
<name>A0A1X0QZW6_RHIZD</name>
<dbReference type="GO" id="GO:0000793">
    <property type="term" value="C:condensed chromosome"/>
    <property type="evidence" value="ECO:0007669"/>
    <property type="project" value="TreeGrafter"/>
</dbReference>
<protein>
    <recommendedName>
        <fullName evidence="8">Nuclear condensin complex subunit 3 C-terminal domain-containing protein</fullName>
    </recommendedName>
</protein>
<evidence type="ECO:0000256" key="2">
    <source>
        <dbReference type="ARBA" id="ARBA00006533"/>
    </source>
</evidence>
<dbReference type="InterPro" id="IPR011989">
    <property type="entry name" value="ARM-like"/>
</dbReference>